<dbReference type="PROSITE" id="PS51000">
    <property type="entry name" value="HTH_DEOR_2"/>
    <property type="match status" value="1"/>
</dbReference>
<organism evidence="5 6">
    <name type="scientific">[Eubacterium] hominis</name>
    <dbReference type="NCBI Taxonomy" id="2764325"/>
    <lineage>
        <taxon>Bacteria</taxon>
        <taxon>Bacillati</taxon>
        <taxon>Bacillota</taxon>
        <taxon>Erysipelotrichia</taxon>
        <taxon>Erysipelotrichales</taxon>
        <taxon>Erysipelotrichaceae</taxon>
        <taxon>Amedibacillus</taxon>
    </lineage>
</organism>
<dbReference type="KEGG" id="ehn:H9Q80_05185"/>
<proteinExistence type="predicted"/>
<evidence type="ECO:0000256" key="3">
    <source>
        <dbReference type="ARBA" id="ARBA00023163"/>
    </source>
</evidence>
<keyword evidence="2" id="KW-0238">DNA-binding</keyword>
<dbReference type="Gene3D" id="1.10.10.10">
    <property type="entry name" value="Winged helix-like DNA-binding domain superfamily/Winged helix DNA-binding domain"/>
    <property type="match status" value="1"/>
</dbReference>
<evidence type="ECO:0000256" key="2">
    <source>
        <dbReference type="ARBA" id="ARBA00023125"/>
    </source>
</evidence>
<dbReference type="GO" id="GO:0003677">
    <property type="term" value="F:DNA binding"/>
    <property type="evidence" value="ECO:0007669"/>
    <property type="project" value="UniProtKB-KW"/>
</dbReference>
<reference evidence="5 6" key="1">
    <citation type="submission" date="2020-08" db="EMBL/GenBank/DDBJ databases">
        <authorList>
            <person name="Liu C."/>
            <person name="Sun Q."/>
        </authorList>
    </citation>
    <scope>NUCLEOTIDE SEQUENCE [LARGE SCALE GENOMIC DNA]</scope>
    <source>
        <strain evidence="5 6">NSJ-61</strain>
    </source>
</reference>
<dbReference type="InterPro" id="IPR050313">
    <property type="entry name" value="Carb_Metab_HTH_regulators"/>
</dbReference>
<dbReference type="SUPFAM" id="SSF46785">
    <property type="entry name" value="Winged helix' DNA-binding domain"/>
    <property type="match status" value="1"/>
</dbReference>
<protein>
    <submittedName>
        <fullName evidence="5">DeoR/GlpR transcriptional regulator</fullName>
    </submittedName>
</protein>
<evidence type="ECO:0000259" key="4">
    <source>
        <dbReference type="PROSITE" id="PS51000"/>
    </source>
</evidence>
<dbReference type="SUPFAM" id="SSF100950">
    <property type="entry name" value="NagB/RpiA/CoA transferase-like"/>
    <property type="match status" value="1"/>
</dbReference>
<gene>
    <name evidence="5" type="ORF">H9Q80_05185</name>
</gene>
<sequence>MKTKKVIIDARRDALLKELKTAGHLTVDELVERLHVSPLTIRRDLQYLNDHGFIDRFYGGASIINFVGTEHDPASSNEPYKHAIAKYAAQYVKDNDVLFINTSSTALLLLSYIKGKRVTVVTNNGKAIFIDHDPMITIVLCGGELRFPKESMVGDFALNNLNKVTVNKCFLGCSGIDVHSGISTSIIQEVSINEAMIRRCNGPVFILADSTKVGLIHQFNACDIHAIQYLITDKRLKPEQLDEFLDAGINTICLDPLYNFDSKYA</sequence>
<dbReference type="SMART" id="SM00420">
    <property type="entry name" value="HTH_DEOR"/>
    <property type="match status" value="1"/>
</dbReference>
<dbReference type="Pfam" id="PF08220">
    <property type="entry name" value="HTH_DeoR"/>
    <property type="match status" value="1"/>
</dbReference>
<dbReference type="AlphaFoldDB" id="A0A7G9GRB6"/>
<dbReference type="InterPro" id="IPR036388">
    <property type="entry name" value="WH-like_DNA-bd_sf"/>
</dbReference>
<name>A0A7G9GRB6_9FIRM</name>
<dbReference type="PANTHER" id="PTHR30363">
    <property type="entry name" value="HTH-TYPE TRANSCRIPTIONAL REGULATOR SRLR-RELATED"/>
    <property type="match status" value="1"/>
</dbReference>
<evidence type="ECO:0000313" key="5">
    <source>
        <dbReference type="EMBL" id="QNM13348.1"/>
    </source>
</evidence>
<dbReference type="InterPro" id="IPR018356">
    <property type="entry name" value="Tscrpt_reg_HTH_DeoR_CS"/>
</dbReference>
<dbReference type="SMART" id="SM01134">
    <property type="entry name" value="DeoRC"/>
    <property type="match status" value="1"/>
</dbReference>
<keyword evidence="1" id="KW-0805">Transcription regulation</keyword>
<dbReference type="PRINTS" id="PR00037">
    <property type="entry name" value="HTHLACR"/>
</dbReference>
<dbReference type="PROSITE" id="PS00894">
    <property type="entry name" value="HTH_DEOR_1"/>
    <property type="match status" value="1"/>
</dbReference>
<dbReference type="Gene3D" id="3.40.50.1360">
    <property type="match status" value="1"/>
</dbReference>
<feature type="domain" description="HTH deoR-type" evidence="4">
    <location>
        <begin position="8"/>
        <end position="63"/>
    </location>
</feature>
<evidence type="ECO:0000313" key="6">
    <source>
        <dbReference type="Proteomes" id="UP000515856"/>
    </source>
</evidence>
<dbReference type="RefSeq" id="WP_117536528.1">
    <property type="nucleotide sequence ID" value="NZ_CP060636.1"/>
</dbReference>
<keyword evidence="6" id="KW-1185">Reference proteome</keyword>
<dbReference type="PANTHER" id="PTHR30363:SF44">
    <property type="entry name" value="AGA OPERON TRANSCRIPTIONAL REPRESSOR-RELATED"/>
    <property type="match status" value="1"/>
</dbReference>
<dbReference type="InterPro" id="IPR036390">
    <property type="entry name" value="WH_DNA-bd_sf"/>
</dbReference>
<dbReference type="Proteomes" id="UP000515856">
    <property type="component" value="Chromosome"/>
</dbReference>
<dbReference type="InterPro" id="IPR001034">
    <property type="entry name" value="DeoR_HTH"/>
</dbReference>
<dbReference type="Pfam" id="PF00455">
    <property type="entry name" value="DeoRC"/>
    <property type="match status" value="1"/>
</dbReference>
<dbReference type="GO" id="GO:0003700">
    <property type="term" value="F:DNA-binding transcription factor activity"/>
    <property type="evidence" value="ECO:0007669"/>
    <property type="project" value="InterPro"/>
</dbReference>
<dbReference type="InterPro" id="IPR037171">
    <property type="entry name" value="NagB/RpiA_transferase-like"/>
</dbReference>
<accession>A0A7G9GRB6</accession>
<evidence type="ECO:0000256" key="1">
    <source>
        <dbReference type="ARBA" id="ARBA00023015"/>
    </source>
</evidence>
<dbReference type="InterPro" id="IPR014036">
    <property type="entry name" value="DeoR-like_C"/>
</dbReference>
<dbReference type="EMBL" id="CP060636">
    <property type="protein sequence ID" value="QNM13348.1"/>
    <property type="molecule type" value="Genomic_DNA"/>
</dbReference>
<keyword evidence="3" id="KW-0804">Transcription</keyword>